<proteinExistence type="predicted"/>
<gene>
    <name evidence="2" type="ORF">HNY73_021726</name>
</gene>
<dbReference type="Proteomes" id="UP000807504">
    <property type="component" value="Unassembled WGS sequence"/>
</dbReference>
<reference evidence="2" key="1">
    <citation type="journal article" date="2020" name="bioRxiv">
        <title>Chromosome-level reference genome of the European wasp spider Argiope bruennichi: a resource for studies on range expansion and evolutionary adaptation.</title>
        <authorList>
            <person name="Sheffer M.M."/>
            <person name="Hoppe A."/>
            <person name="Krehenwinkel H."/>
            <person name="Uhl G."/>
            <person name="Kuss A.W."/>
            <person name="Jensen L."/>
            <person name="Jensen C."/>
            <person name="Gillespie R.G."/>
            <person name="Hoff K.J."/>
            <person name="Prost S."/>
        </authorList>
    </citation>
    <scope>NUCLEOTIDE SEQUENCE</scope>
</reference>
<sequence length="138" mass="15026">MSAAAFWIRGAWAAFTALLLQPSRVISGFIGFGNSRNFGGLVLFSLFFFLSLSPLMAKEEDRKAIGGELESEMVILSPATNGRCFSPITDLAACLGLGLLRATVVFDWEAHCNFRWVSLLCYCGEKTTTGNVGDHHSK</sequence>
<evidence type="ECO:0000256" key="1">
    <source>
        <dbReference type="SAM" id="Phobius"/>
    </source>
</evidence>
<comment type="caution">
    <text evidence="2">The sequence shown here is derived from an EMBL/GenBank/DDBJ whole genome shotgun (WGS) entry which is preliminary data.</text>
</comment>
<dbReference type="EMBL" id="JABXBU010002231">
    <property type="protein sequence ID" value="KAF8763549.1"/>
    <property type="molecule type" value="Genomic_DNA"/>
</dbReference>
<evidence type="ECO:0000313" key="2">
    <source>
        <dbReference type="EMBL" id="KAF8763549.1"/>
    </source>
</evidence>
<keyword evidence="1" id="KW-1133">Transmembrane helix</keyword>
<organism evidence="2 3">
    <name type="scientific">Argiope bruennichi</name>
    <name type="common">Wasp spider</name>
    <name type="synonym">Aranea bruennichi</name>
    <dbReference type="NCBI Taxonomy" id="94029"/>
    <lineage>
        <taxon>Eukaryota</taxon>
        <taxon>Metazoa</taxon>
        <taxon>Ecdysozoa</taxon>
        <taxon>Arthropoda</taxon>
        <taxon>Chelicerata</taxon>
        <taxon>Arachnida</taxon>
        <taxon>Araneae</taxon>
        <taxon>Araneomorphae</taxon>
        <taxon>Entelegynae</taxon>
        <taxon>Araneoidea</taxon>
        <taxon>Araneidae</taxon>
        <taxon>Argiope</taxon>
    </lineage>
</organism>
<dbReference type="AlphaFoldDB" id="A0A8T0DZZ8"/>
<accession>A0A8T0DZZ8</accession>
<protein>
    <submittedName>
        <fullName evidence="2">Uncharacterized protein</fullName>
    </submittedName>
</protein>
<name>A0A8T0DZZ8_ARGBR</name>
<reference evidence="2" key="2">
    <citation type="submission" date="2020-06" db="EMBL/GenBank/DDBJ databases">
        <authorList>
            <person name="Sheffer M."/>
        </authorList>
    </citation>
    <scope>NUCLEOTIDE SEQUENCE</scope>
</reference>
<keyword evidence="3" id="KW-1185">Reference proteome</keyword>
<keyword evidence="1" id="KW-0472">Membrane</keyword>
<evidence type="ECO:0000313" key="3">
    <source>
        <dbReference type="Proteomes" id="UP000807504"/>
    </source>
</evidence>
<feature type="transmembrane region" description="Helical" evidence="1">
    <location>
        <begin position="38"/>
        <end position="57"/>
    </location>
</feature>
<keyword evidence="1" id="KW-0812">Transmembrane</keyword>